<evidence type="ECO:0000256" key="2">
    <source>
        <dbReference type="ARBA" id="ARBA00022691"/>
    </source>
</evidence>
<protein>
    <submittedName>
        <fullName evidence="7">Radical SAM protein</fullName>
    </submittedName>
</protein>
<dbReference type="SUPFAM" id="SSF102114">
    <property type="entry name" value="Radical SAM enzymes"/>
    <property type="match status" value="1"/>
</dbReference>
<evidence type="ECO:0000259" key="6">
    <source>
        <dbReference type="PROSITE" id="PS51918"/>
    </source>
</evidence>
<dbReference type="Gene3D" id="3.20.20.70">
    <property type="entry name" value="Aldolase class I"/>
    <property type="match status" value="1"/>
</dbReference>
<evidence type="ECO:0000256" key="5">
    <source>
        <dbReference type="ARBA" id="ARBA00023014"/>
    </source>
</evidence>
<dbReference type="SFLD" id="SFLDG01067">
    <property type="entry name" value="SPASM/twitch_domain_containing"/>
    <property type="match status" value="1"/>
</dbReference>
<keyword evidence="3" id="KW-0479">Metal-binding</keyword>
<dbReference type="EMBL" id="JADIMG010000004">
    <property type="protein sequence ID" value="MBO8458891.1"/>
    <property type="molecule type" value="Genomic_DNA"/>
</dbReference>
<dbReference type="InterPro" id="IPR007197">
    <property type="entry name" value="rSAM"/>
</dbReference>
<evidence type="ECO:0000256" key="3">
    <source>
        <dbReference type="ARBA" id="ARBA00022723"/>
    </source>
</evidence>
<dbReference type="SFLD" id="SFLDS00029">
    <property type="entry name" value="Radical_SAM"/>
    <property type="match status" value="1"/>
</dbReference>
<gene>
    <name evidence="7" type="ORF">IAA73_00935</name>
</gene>
<keyword evidence="2" id="KW-0949">S-adenosyl-L-methionine</keyword>
<accession>A0A9D9HSB4</accession>
<evidence type="ECO:0000313" key="8">
    <source>
        <dbReference type="Proteomes" id="UP000823641"/>
    </source>
</evidence>
<feature type="domain" description="Radical SAM core" evidence="6">
    <location>
        <begin position="1"/>
        <end position="223"/>
    </location>
</feature>
<keyword evidence="4" id="KW-0408">Iron</keyword>
<evidence type="ECO:0000256" key="4">
    <source>
        <dbReference type="ARBA" id="ARBA00023004"/>
    </source>
</evidence>
<dbReference type="InterPro" id="IPR013785">
    <property type="entry name" value="Aldolase_TIM"/>
</dbReference>
<reference evidence="7" key="2">
    <citation type="journal article" date="2021" name="PeerJ">
        <title>Extensive microbial diversity within the chicken gut microbiome revealed by metagenomics and culture.</title>
        <authorList>
            <person name="Gilroy R."/>
            <person name="Ravi A."/>
            <person name="Getino M."/>
            <person name="Pursley I."/>
            <person name="Horton D.L."/>
            <person name="Alikhan N.F."/>
            <person name="Baker D."/>
            <person name="Gharbi K."/>
            <person name="Hall N."/>
            <person name="Watson M."/>
            <person name="Adriaenssens E.M."/>
            <person name="Foster-Nyarko E."/>
            <person name="Jarju S."/>
            <person name="Secka A."/>
            <person name="Antonio M."/>
            <person name="Oren A."/>
            <person name="Chaudhuri R.R."/>
            <person name="La Ragione R."/>
            <person name="Hildebrand F."/>
            <person name="Pallen M.J."/>
        </authorList>
    </citation>
    <scope>NUCLEOTIDE SEQUENCE</scope>
    <source>
        <strain evidence="7">G3-3990</strain>
    </source>
</reference>
<dbReference type="GO" id="GO:0051536">
    <property type="term" value="F:iron-sulfur cluster binding"/>
    <property type="evidence" value="ECO:0007669"/>
    <property type="project" value="UniProtKB-KW"/>
</dbReference>
<dbReference type="Proteomes" id="UP000823641">
    <property type="component" value="Unassembled WGS sequence"/>
</dbReference>
<evidence type="ECO:0000313" key="7">
    <source>
        <dbReference type="EMBL" id="MBO8458891.1"/>
    </source>
</evidence>
<evidence type="ECO:0000256" key="1">
    <source>
        <dbReference type="ARBA" id="ARBA00001966"/>
    </source>
</evidence>
<sequence>MKTLYCAIGYLCNERCRFCPCSEEAADVSSLTFEEICTAIRRAIEERGVKNILLSGGEPTIHPDFFRILEFIKSNSVNISLLTNALKLADNDFAKQMFSIIDGEKLDVTVAFHSHIPEKHDFLTQHKGSFEKSMRGVENMLKHNVRLSIKNNIVKYTYQDLPEYVRWATSHFTDNVTLLFCNIDINGTAANNKNNVAVEFRQSMPYLQRALDIIIKQRKAGHKRNVKVLTTPLCLMDPYYWGFVENATQTVIDAYKVPNSDLLWNVSSDSGPLFKACVDCELKHYCPGTWNSFKKNYDESILKSIVSETT</sequence>
<dbReference type="PROSITE" id="PS51918">
    <property type="entry name" value="RADICAL_SAM"/>
    <property type="match status" value="1"/>
</dbReference>
<comment type="caution">
    <text evidence="7">The sequence shown here is derived from an EMBL/GenBank/DDBJ whole genome shotgun (WGS) entry which is preliminary data.</text>
</comment>
<dbReference type="InterPro" id="IPR050377">
    <property type="entry name" value="Radical_SAM_PqqE_MftC-like"/>
</dbReference>
<dbReference type="GO" id="GO:0046872">
    <property type="term" value="F:metal ion binding"/>
    <property type="evidence" value="ECO:0007669"/>
    <property type="project" value="UniProtKB-KW"/>
</dbReference>
<dbReference type="Pfam" id="PF04055">
    <property type="entry name" value="Radical_SAM"/>
    <property type="match status" value="1"/>
</dbReference>
<dbReference type="GO" id="GO:0003824">
    <property type="term" value="F:catalytic activity"/>
    <property type="evidence" value="ECO:0007669"/>
    <property type="project" value="InterPro"/>
</dbReference>
<keyword evidence="5" id="KW-0411">Iron-sulfur</keyword>
<proteinExistence type="predicted"/>
<name>A0A9D9HSB4_9BACT</name>
<dbReference type="PANTHER" id="PTHR11228:SF7">
    <property type="entry name" value="PQQA PEPTIDE CYCLASE"/>
    <property type="match status" value="1"/>
</dbReference>
<comment type="cofactor">
    <cofactor evidence="1">
        <name>[4Fe-4S] cluster</name>
        <dbReference type="ChEBI" id="CHEBI:49883"/>
    </cofactor>
</comment>
<organism evidence="7 8">
    <name type="scientific">Candidatus Gallipaludibacter merdavium</name>
    <dbReference type="NCBI Taxonomy" id="2840839"/>
    <lineage>
        <taxon>Bacteria</taxon>
        <taxon>Pseudomonadati</taxon>
        <taxon>Bacteroidota</taxon>
        <taxon>Bacteroidia</taxon>
        <taxon>Bacteroidales</taxon>
        <taxon>Candidatus Gallipaludibacter</taxon>
    </lineage>
</organism>
<dbReference type="InterPro" id="IPR058240">
    <property type="entry name" value="rSAM_sf"/>
</dbReference>
<dbReference type="AlphaFoldDB" id="A0A9D9HSB4"/>
<dbReference type="GO" id="GO:0006783">
    <property type="term" value="P:heme biosynthetic process"/>
    <property type="evidence" value="ECO:0007669"/>
    <property type="project" value="TreeGrafter"/>
</dbReference>
<reference evidence="7" key="1">
    <citation type="submission" date="2020-10" db="EMBL/GenBank/DDBJ databases">
        <authorList>
            <person name="Gilroy R."/>
        </authorList>
    </citation>
    <scope>NUCLEOTIDE SEQUENCE</scope>
    <source>
        <strain evidence="7">G3-3990</strain>
    </source>
</reference>
<dbReference type="PANTHER" id="PTHR11228">
    <property type="entry name" value="RADICAL SAM DOMAIN PROTEIN"/>
    <property type="match status" value="1"/>
</dbReference>
<dbReference type="CDD" id="cd01335">
    <property type="entry name" value="Radical_SAM"/>
    <property type="match status" value="1"/>
</dbReference>